<dbReference type="GO" id="GO:0090615">
    <property type="term" value="P:mitochondrial mRNA processing"/>
    <property type="evidence" value="ECO:0007669"/>
    <property type="project" value="TreeGrafter"/>
</dbReference>
<evidence type="ECO:0000313" key="3">
    <source>
        <dbReference type="EMBL" id="ATI20375.1"/>
    </source>
</evidence>
<dbReference type="Pfam" id="PF21368">
    <property type="entry name" value="AI2M-like_HNH"/>
    <property type="match status" value="1"/>
</dbReference>
<organism evidence="3">
    <name type="scientific">Juglanconis oblonga</name>
    <dbReference type="NCBI Taxonomy" id="1940568"/>
    <lineage>
        <taxon>Eukaryota</taxon>
        <taxon>Fungi</taxon>
        <taxon>Dikarya</taxon>
        <taxon>Ascomycota</taxon>
        <taxon>Pezizomycotina</taxon>
        <taxon>Sordariomycetes</taxon>
        <taxon>Sordariomycetidae</taxon>
        <taxon>Diaporthales</taxon>
        <taxon>Juglanconidaceae</taxon>
        <taxon>Juglanconis</taxon>
    </lineage>
</organism>
<protein>
    <submittedName>
        <fullName evidence="3">Group II intron reverse transcriptase/maturase</fullName>
    </submittedName>
</protein>
<keyword evidence="3" id="KW-0808">Transferase</keyword>
<dbReference type="GO" id="GO:0003964">
    <property type="term" value="F:RNA-directed DNA polymerase activity"/>
    <property type="evidence" value="ECO:0007669"/>
    <property type="project" value="UniProtKB-KW"/>
</dbReference>
<dbReference type="SMART" id="SM00507">
    <property type="entry name" value="HNHc"/>
    <property type="match status" value="1"/>
</dbReference>
<proteinExistence type="predicted"/>
<accession>A0A291LIL1</accession>
<dbReference type="PANTHER" id="PTHR33642:SF4">
    <property type="entry name" value="COX1_OXI3 INTRON 1 PROTEIN-RELATED"/>
    <property type="match status" value="1"/>
</dbReference>
<keyword evidence="3" id="KW-0496">Mitochondrion</keyword>
<keyword evidence="3" id="KW-0695">RNA-directed DNA polymerase</keyword>
<keyword evidence="3" id="KW-0548">Nucleotidyltransferase</keyword>
<evidence type="ECO:0000313" key="2">
    <source>
        <dbReference type="EMBL" id="ATI20213.1"/>
    </source>
</evidence>
<reference evidence="3" key="1">
    <citation type="submission" date="2017-02" db="EMBL/GenBank/DDBJ databases">
        <title>Fungal Comparative Genomics of Melanconis species and Ophiognomonia clavigignenti-juglandacearum at Different Phylogenetic Distances.</title>
        <authorList>
            <person name="Demers J.E."/>
            <person name="Castlebury L.A."/>
        </authorList>
    </citation>
    <scope>NUCLEOTIDE SEQUENCE</scope>
    <source>
        <strain evidence="2">AR4414</strain>
        <strain evidence="3">MAFF410216</strain>
    </source>
</reference>
<dbReference type="EMBL" id="KY575054">
    <property type="protein sequence ID" value="ATI20213.1"/>
    <property type="molecule type" value="Genomic_DNA"/>
</dbReference>
<dbReference type="EMBL" id="KY575056">
    <property type="protein sequence ID" value="ATI20375.1"/>
    <property type="molecule type" value="Genomic_DNA"/>
</dbReference>
<dbReference type="InterPro" id="IPR024937">
    <property type="entry name" value="Domain_X"/>
</dbReference>
<name>A0A291LIL1_9PEZI</name>
<dbReference type="GO" id="GO:0006315">
    <property type="term" value="P:homing of group II introns"/>
    <property type="evidence" value="ECO:0007669"/>
    <property type="project" value="TreeGrafter"/>
</dbReference>
<dbReference type="InterPro" id="IPR049030">
    <property type="entry name" value="AI2M-like_HNH"/>
</dbReference>
<dbReference type="PANTHER" id="PTHR33642">
    <property type="entry name" value="COX1/OXI3 INTRON 1 PROTEIN-RELATED"/>
    <property type="match status" value="1"/>
</dbReference>
<feature type="domain" description="HNH nuclease" evidence="1">
    <location>
        <begin position="142"/>
        <end position="200"/>
    </location>
</feature>
<sequence>MAKLIKKFVDKGIVEWKSNVMNEDNLKPLPIVKWVNLPIRDIILRYKMILNGLFNYYSFASNKTDLELIYWILRVSLAKTLAGKLKLGTFRKVYLKFGINLNYTIPGTDKTIDFARPDLVVNTKNFKGDTDFTDHLRVIDWKLRTVNFFNYVCASCGDTENLQVHHLKHIRTIDTKLSSFDQQMAAINRKQIPLCHKCHMDIHAGKYDGKSLRFLNTIKTD</sequence>
<evidence type="ECO:0000259" key="1">
    <source>
        <dbReference type="SMART" id="SM00507"/>
    </source>
</evidence>
<geneLocation type="mitochondrion" evidence="3"/>
<dbReference type="GO" id="GO:0005739">
    <property type="term" value="C:mitochondrion"/>
    <property type="evidence" value="ECO:0007669"/>
    <property type="project" value="TreeGrafter"/>
</dbReference>
<dbReference type="AlphaFoldDB" id="A0A291LIL1"/>
<dbReference type="InterPro" id="IPR003615">
    <property type="entry name" value="HNH_nuc"/>
</dbReference>
<gene>
    <name evidence="3" type="primary">orf221</name>
</gene>
<dbReference type="Pfam" id="PF01348">
    <property type="entry name" value="Intron_maturas2"/>
    <property type="match status" value="1"/>
</dbReference>
<dbReference type="CDD" id="cd00085">
    <property type="entry name" value="HNHc"/>
    <property type="match status" value="1"/>
</dbReference>